<dbReference type="EMBL" id="BJYM01000002">
    <property type="protein sequence ID" value="GEN85938.1"/>
    <property type="molecule type" value="Genomic_DNA"/>
</dbReference>
<name>A0A511ZER0_9BACI</name>
<dbReference type="Pfam" id="PF00583">
    <property type="entry name" value="Acetyltransf_1"/>
    <property type="match status" value="1"/>
</dbReference>
<dbReference type="RefSeq" id="WP_246145013.1">
    <property type="nucleotide sequence ID" value="NZ_BJYM01000002.1"/>
</dbReference>
<protein>
    <submittedName>
        <fullName evidence="2">Acetyltransferase</fullName>
    </submittedName>
</protein>
<feature type="domain" description="N-acetyltransferase" evidence="1">
    <location>
        <begin position="8"/>
        <end position="169"/>
    </location>
</feature>
<evidence type="ECO:0000259" key="1">
    <source>
        <dbReference type="PROSITE" id="PS51186"/>
    </source>
</evidence>
<organism evidence="2 3">
    <name type="scientific">Oceanobacillus sojae</name>
    <dbReference type="NCBI Taxonomy" id="582851"/>
    <lineage>
        <taxon>Bacteria</taxon>
        <taxon>Bacillati</taxon>
        <taxon>Bacillota</taxon>
        <taxon>Bacilli</taxon>
        <taxon>Bacillales</taxon>
        <taxon>Bacillaceae</taxon>
        <taxon>Oceanobacillus</taxon>
    </lineage>
</organism>
<evidence type="ECO:0000313" key="2">
    <source>
        <dbReference type="EMBL" id="GEN85938.1"/>
    </source>
</evidence>
<reference evidence="2 3" key="1">
    <citation type="submission" date="2019-07" db="EMBL/GenBank/DDBJ databases">
        <title>Whole genome shotgun sequence of Oceanobacillus sojae NBRC 105379.</title>
        <authorList>
            <person name="Hosoyama A."/>
            <person name="Uohara A."/>
            <person name="Ohji S."/>
            <person name="Ichikawa N."/>
        </authorList>
    </citation>
    <scope>NUCLEOTIDE SEQUENCE [LARGE SCALE GENOMIC DNA]</scope>
    <source>
        <strain evidence="2 3">NBRC 105379</strain>
    </source>
</reference>
<comment type="caution">
    <text evidence="2">The sequence shown here is derived from an EMBL/GenBank/DDBJ whole genome shotgun (WGS) entry which is preliminary data.</text>
</comment>
<dbReference type="PROSITE" id="PS51186">
    <property type="entry name" value="GNAT"/>
    <property type="match status" value="1"/>
</dbReference>
<dbReference type="CDD" id="cd04301">
    <property type="entry name" value="NAT_SF"/>
    <property type="match status" value="1"/>
</dbReference>
<dbReference type="InterPro" id="IPR016181">
    <property type="entry name" value="Acyl_CoA_acyltransferase"/>
</dbReference>
<dbReference type="AlphaFoldDB" id="A0A511ZER0"/>
<keyword evidence="3" id="KW-1185">Reference proteome</keyword>
<proteinExistence type="predicted"/>
<sequence length="169" mass="19857">MEVTLQSIAYEDKQILSQLIQLYRYDSSEFDAHTLNKHGLYSYKYLDHQWTEDYRQPILIKVNGEIAGFALLILDVPKSYVKLSSEEKTNVISDFFIMRKYRRKGVGKKAAFSLFKQFKGVWEVKQTNSNKNAYEFWKKVITGYTGNNILKEKVLHNEVWQGPILVFKS</sequence>
<dbReference type="Proteomes" id="UP000321558">
    <property type="component" value="Unassembled WGS sequence"/>
</dbReference>
<gene>
    <name evidence="2" type="ORF">OSO01_06770</name>
</gene>
<keyword evidence="2" id="KW-0808">Transferase</keyword>
<dbReference type="Gene3D" id="3.40.630.30">
    <property type="match status" value="1"/>
</dbReference>
<evidence type="ECO:0000313" key="3">
    <source>
        <dbReference type="Proteomes" id="UP000321558"/>
    </source>
</evidence>
<dbReference type="InterPro" id="IPR000182">
    <property type="entry name" value="GNAT_dom"/>
</dbReference>
<accession>A0A511ZER0</accession>
<dbReference type="GO" id="GO:0016747">
    <property type="term" value="F:acyltransferase activity, transferring groups other than amino-acyl groups"/>
    <property type="evidence" value="ECO:0007669"/>
    <property type="project" value="InterPro"/>
</dbReference>
<dbReference type="SUPFAM" id="SSF55729">
    <property type="entry name" value="Acyl-CoA N-acyltransferases (Nat)"/>
    <property type="match status" value="1"/>
</dbReference>